<evidence type="ECO:0000313" key="2">
    <source>
        <dbReference type="EMBL" id="RAJ10237.1"/>
    </source>
</evidence>
<sequence length="517" mass="57402">MMKNITKYIFSAFLVLTLLVSCDDGFDDLNTDKVRLVSIDPTYQLNTAIIQGAPDFNNNLPYQVSIVRQMASPFTGFSTGANLNQDNRAQTRFLWAQGYLTTIKNLVDGIAAIEDDPEKTNLLSMLRIWRAHEFMILTDTYGDIPYLEGGKGFLEQISLPVYTPQEQIYDDLLSELESASAALDPSKDAVEQELMYAGAGIDDNIQAWKRMGYSLLLRAAMRLVKVDAAKAQEFAAKAIAGGIMTSNADNAMVRHDASFRNGLGESLNGGVSGVFYLDKEFVDFLRDNDDPRLSTIAVRYVGSDSQGGQKPENADRDPSVQIGMPQGFDNTTIAPQVAEDGLASLYDYSQLDRTRLGSPEAPTFYVTYSETLLLYAEAIVKGWATGDANAVYQNAIRANMEQFSAWPGNTTIPESDINTYLSTHSLTPGMELEQINNQYWVSSFLNGSESWANFRRSGFPNVAPNPYPGSELKTEPFIRRLTYPDSERTVNAANLDQAISRQGPDNLETRVWWDKKP</sequence>
<dbReference type="InterPro" id="IPR041662">
    <property type="entry name" value="SusD-like_2"/>
</dbReference>
<dbReference type="Pfam" id="PF12771">
    <property type="entry name" value="SusD-like_2"/>
    <property type="match status" value="1"/>
</dbReference>
<name>A0A327R8K9_9FLAO</name>
<keyword evidence="1" id="KW-0732">Signal</keyword>
<accession>A0A327R8K9</accession>
<feature type="signal peptide" evidence="1">
    <location>
        <begin position="1"/>
        <end position="22"/>
    </location>
</feature>
<dbReference type="PROSITE" id="PS51257">
    <property type="entry name" value="PROKAR_LIPOPROTEIN"/>
    <property type="match status" value="1"/>
</dbReference>
<evidence type="ECO:0000313" key="3">
    <source>
        <dbReference type="Proteomes" id="UP000249696"/>
    </source>
</evidence>
<dbReference type="EMBL" id="QLLN01000005">
    <property type="protein sequence ID" value="RAJ10237.1"/>
    <property type="molecule type" value="Genomic_DNA"/>
</dbReference>
<gene>
    <name evidence="2" type="ORF">LV92_02986</name>
</gene>
<protein>
    <submittedName>
        <fullName evidence="2">SusD-like starch-binding protein associating with outer membrane</fullName>
    </submittedName>
</protein>
<dbReference type="InterPro" id="IPR011990">
    <property type="entry name" value="TPR-like_helical_dom_sf"/>
</dbReference>
<proteinExistence type="predicted"/>
<comment type="caution">
    <text evidence="2">The sequence shown here is derived from an EMBL/GenBank/DDBJ whole genome shotgun (WGS) entry which is preliminary data.</text>
</comment>
<reference evidence="2 3" key="1">
    <citation type="submission" date="2018-06" db="EMBL/GenBank/DDBJ databases">
        <title>Genomic Encyclopedia of Archaeal and Bacterial Type Strains, Phase II (KMG-II): from individual species to whole genera.</title>
        <authorList>
            <person name="Goeker M."/>
        </authorList>
    </citation>
    <scope>NUCLEOTIDE SEQUENCE [LARGE SCALE GENOMIC DNA]</scope>
    <source>
        <strain evidence="2 3">DSM 23522</strain>
    </source>
</reference>
<dbReference type="SUPFAM" id="SSF48452">
    <property type="entry name" value="TPR-like"/>
    <property type="match status" value="1"/>
</dbReference>
<dbReference type="AlphaFoldDB" id="A0A327R8K9"/>
<keyword evidence="3" id="KW-1185">Reference proteome</keyword>
<evidence type="ECO:0000256" key="1">
    <source>
        <dbReference type="SAM" id="SignalP"/>
    </source>
</evidence>
<feature type="chain" id="PRO_5016372549" evidence="1">
    <location>
        <begin position="23"/>
        <end position="517"/>
    </location>
</feature>
<dbReference type="Gene3D" id="1.25.40.390">
    <property type="match status" value="1"/>
</dbReference>
<dbReference type="RefSeq" id="WP_211322992.1">
    <property type="nucleotide sequence ID" value="NZ_QLLN01000005.1"/>
</dbReference>
<dbReference type="Proteomes" id="UP000249696">
    <property type="component" value="Unassembled WGS sequence"/>
</dbReference>
<organism evidence="2 3">
    <name type="scientific">Arenibacter echinorum</name>
    <dbReference type="NCBI Taxonomy" id="440515"/>
    <lineage>
        <taxon>Bacteria</taxon>
        <taxon>Pseudomonadati</taxon>
        <taxon>Bacteroidota</taxon>
        <taxon>Flavobacteriia</taxon>
        <taxon>Flavobacteriales</taxon>
        <taxon>Flavobacteriaceae</taxon>
        <taxon>Arenibacter</taxon>
    </lineage>
</organism>